<comment type="caution">
    <text evidence="11">The sequence shown here is derived from an EMBL/GenBank/DDBJ whole genome shotgun (WGS) entry which is preliminary data.</text>
</comment>
<keyword evidence="3 9" id="KW-0813">Transport</keyword>
<dbReference type="NCBIfam" id="TIGR01843">
    <property type="entry name" value="type_I_hlyD"/>
    <property type="match status" value="1"/>
</dbReference>
<protein>
    <recommendedName>
        <fullName evidence="9">Membrane fusion protein (MFP) family protein</fullName>
    </recommendedName>
</protein>
<organism evidence="11 12">
    <name type="scientific">Umboniibacter marinipuniceus</name>
    <dbReference type="NCBI Taxonomy" id="569599"/>
    <lineage>
        <taxon>Bacteria</taxon>
        <taxon>Pseudomonadati</taxon>
        <taxon>Pseudomonadota</taxon>
        <taxon>Gammaproteobacteria</taxon>
        <taxon>Cellvibrionales</taxon>
        <taxon>Cellvibrionaceae</taxon>
        <taxon>Umboniibacter</taxon>
    </lineage>
</organism>
<evidence type="ECO:0000256" key="3">
    <source>
        <dbReference type="ARBA" id="ARBA00022448"/>
    </source>
</evidence>
<dbReference type="InterPro" id="IPR058982">
    <property type="entry name" value="Beta-barrel_AprE"/>
</dbReference>
<accession>A0A3M0AE03</accession>
<dbReference type="InterPro" id="IPR010129">
    <property type="entry name" value="T1SS_HlyD"/>
</dbReference>
<evidence type="ECO:0000313" key="11">
    <source>
        <dbReference type="EMBL" id="RMA82766.1"/>
    </source>
</evidence>
<dbReference type="Pfam" id="PF26002">
    <property type="entry name" value="Beta-barrel_AprE"/>
    <property type="match status" value="1"/>
</dbReference>
<evidence type="ECO:0000256" key="8">
    <source>
        <dbReference type="ARBA" id="ARBA00023136"/>
    </source>
</evidence>
<proteinExistence type="inferred from homology"/>
<gene>
    <name evidence="11" type="ORF">DFR27_0727</name>
</gene>
<dbReference type="EMBL" id="REFJ01000001">
    <property type="protein sequence ID" value="RMA82766.1"/>
    <property type="molecule type" value="Genomic_DNA"/>
</dbReference>
<dbReference type="PANTHER" id="PTHR30386:SF26">
    <property type="entry name" value="TRANSPORT PROTEIN COMB"/>
    <property type="match status" value="1"/>
</dbReference>
<dbReference type="PANTHER" id="PTHR30386">
    <property type="entry name" value="MEMBRANE FUSION SUBUNIT OF EMRAB-TOLC MULTIDRUG EFFLUX PUMP"/>
    <property type="match status" value="1"/>
</dbReference>
<evidence type="ECO:0000256" key="4">
    <source>
        <dbReference type="ARBA" id="ARBA00022475"/>
    </source>
</evidence>
<keyword evidence="8" id="KW-0472">Membrane</keyword>
<keyword evidence="5 9" id="KW-0997">Cell inner membrane</keyword>
<keyword evidence="7" id="KW-1133">Transmembrane helix</keyword>
<keyword evidence="4 9" id="KW-1003">Cell membrane</keyword>
<comment type="subcellular location">
    <subcellularLocation>
        <location evidence="1 9">Cell inner membrane</location>
        <topology evidence="1 9">Single-pass membrane protein</topology>
    </subcellularLocation>
</comment>
<dbReference type="PRINTS" id="PR01490">
    <property type="entry name" value="RTXTOXIND"/>
</dbReference>
<dbReference type="InterPro" id="IPR050739">
    <property type="entry name" value="MFP"/>
</dbReference>
<evidence type="ECO:0000259" key="10">
    <source>
        <dbReference type="Pfam" id="PF26002"/>
    </source>
</evidence>
<keyword evidence="12" id="KW-1185">Reference proteome</keyword>
<evidence type="ECO:0000256" key="2">
    <source>
        <dbReference type="ARBA" id="ARBA00009477"/>
    </source>
</evidence>
<comment type="similarity">
    <text evidence="2 9">Belongs to the membrane fusion protein (MFP) (TC 8.A.1) family.</text>
</comment>
<keyword evidence="6" id="KW-0812">Transmembrane</keyword>
<dbReference type="AlphaFoldDB" id="A0A3M0AE03"/>
<dbReference type="Proteomes" id="UP000267187">
    <property type="component" value="Unassembled WGS sequence"/>
</dbReference>
<sequence>MEPLKQILIDTESRIEAGIDEARGGSVTKISTQIALLLMGLIIFIWVMTAEMDQVITATGKVIEPRDVEMIQHLEGGIISEILIQEGERVHRGQPLARLHNIESESALLSLTVESEALRGDIAKLTALIDGSEPDFSSIESAEIAQLYRSFWEAEDLKNSSQDNSLTLQIEKDQALLVSMQDRLASSELQRSLMTQKVEIREELYKRQVSSLIELIQAQIDDMNMAREVENLREAILEKQLTISSTQQQLTRERADRLAQYMTELVDAQKKLAVNLASLPPIQDKVDRLTIYSPADGIVDNIKFNFSSAVLPPGESFAELAPLDQTILAEIEVAPNDIGHIEIGQAVRIKVSTYDFAQYGWLNGRVTSISRYSTETEQETYFTARVSLDTDFVVKDGAEYKVLPAMEVTAEIITGRRSVADYFIKPIKYLVQGVFDER</sequence>
<evidence type="ECO:0000256" key="6">
    <source>
        <dbReference type="ARBA" id="ARBA00022692"/>
    </source>
</evidence>
<dbReference type="GO" id="GO:0015031">
    <property type="term" value="P:protein transport"/>
    <property type="evidence" value="ECO:0007669"/>
    <property type="project" value="InterPro"/>
</dbReference>
<name>A0A3M0AE03_9GAMM</name>
<evidence type="ECO:0000256" key="7">
    <source>
        <dbReference type="ARBA" id="ARBA00022989"/>
    </source>
</evidence>
<feature type="domain" description="AprE-like beta-barrel" evidence="10">
    <location>
        <begin position="328"/>
        <end position="415"/>
    </location>
</feature>
<evidence type="ECO:0000313" key="12">
    <source>
        <dbReference type="Proteomes" id="UP000267187"/>
    </source>
</evidence>
<evidence type="ECO:0000256" key="9">
    <source>
        <dbReference type="RuleBase" id="RU365093"/>
    </source>
</evidence>
<evidence type="ECO:0000256" key="1">
    <source>
        <dbReference type="ARBA" id="ARBA00004377"/>
    </source>
</evidence>
<dbReference type="OrthoDB" id="9775513at2"/>
<reference evidence="11 12" key="1">
    <citation type="submission" date="2018-10" db="EMBL/GenBank/DDBJ databases">
        <title>Genomic Encyclopedia of Type Strains, Phase IV (KMG-IV): sequencing the most valuable type-strain genomes for metagenomic binning, comparative biology and taxonomic classification.</title>
        <authorList>
            <person name="Goeker M."/>
        </authorList>
    </citation>
    <scope>NUCLEOTIDE SEQUENCE [LARGE SCALE GENOMIC DNA]</scope>
    <source>
        <strain evidence="11 12">DSM 25080</strain>
    </source>
</reference>
<dbReference type="Gene3D" id="2.40.30.170">
    <property type="match status" value="1"/>
</dbReference>
<dbReference type="RefSeq" id="WP_121876071.1">
    <property type="nucleotide sequence ID" value="NZ_REFJ01000001.1"/>
</dbReference>
<dbReference type="GO" id="GO:0005886">
    <property type="term" value="C:plasma membrane"/>
    <property type="evidence" value="ECO:0007669"/>
    <property type="project" value="UniProtKB-SubCell"/>
</dbReference>
<evidence type="ECO:0000256" key="5">
    <source>
        <dbReference type="ARBA" id="ARBA00022519"/>
    </source>
</evidence>